<organism evidence="1 2">
    <name type="scientific">Haloplanus ruber</name>
    <dbReference type="NCBI Taxonomy" id="869892"/>
    <lineage>
        <taxon>Archaea</taxon>
        <taxon>Methanobacteriati</taxon>
        <taxon>Methanobacteriota</taxon>
        <taxon>Stenosarchaea group</taxon>
        <taxon>Halobacteria</taxon>
        <taxon>Halobacteriales</taxon>
        <taxon>Haloferacaceae</taxon>
        <taxon>Haloplanus</taxon>
    </lineage>
</organism>
<accession>A0ABD6CZH0</accession>
<dbReference type="InterPro" id="IPR009482">
    <property type="entry name" value="DUF1102"/>
</dbReference>
<keyword evidence="2" id="KW-1185">Reference proteome</keyword>
<dbReference type="AlphaFoldDB" id="A0ABD6CZH0"/>
<dbReference type="EMBL" id="JBHUDL010000010">
    <property type="protein sequence ID" value="MFD1634314.1"/>
    <property type="molecule type" value="Genomic_DNA"/>
</dbReference>
<dbReference type="RefSeq" id="WP_256404567.1">
    <property type="nucleotide sequence ID" value="NZ_CP187151.1"/>
</dbReference>
<proteinExistence type="predicted"/>
<name>A0ABD6CZH0_9EURY</name>
<protein>
    <submittedName>
        <fullName evidence="1">DUF1102 domain-containing protein</fullName>
    </submittedName>
</protein>
<dbReference type="Pfam" id="PF06510">
    <property type="entry name" value="DUF1102"/>
    <property type="match status" value="1"/>
</dbReference>
<sequence length="171" mass="16980">MGSLAAAAVAVTGTGAFTNVTASRNVDVAVADDASAYLRLEGTGGANSEYVTDDGNGGTLSIDLDASNATGGGGDGVNPDAVTQIDDLFHIENQGTQEVEVSLSKTGDNSSLVKFYKDGNAYDGDSIGSSPVTLGTGSSVTVSIEIDTVGESVSDGDQLLGSVTFTATATN</sequence>
<evidence type="ECO:0000313" key="1">
    <source>
        <dbReference type="EMBL" id="MFD1634314.1"/>
    </source>
</evidence>
<evidence type="ECO:0000313" key="2">
    <source>
        <dbReference type="Proteomes" id="UP001597075"/>
    </source>
</evidence>
<gene>
    <name evidence="1" type="ORF">ACFSBJ_11325</name>
</gene>
<comment type="caution">
    <text evidence="1">The sequence shown here is derived from an EMBL/GenBank/DDBJ whole genome shotgun (WGS) entry which is preliminary data.</text>
</comment>
<dbReference type="Proteomes" id="UP001597075">
    <property type="component" value="Unassembled WGS sequence"/>
</dbReference>
<reference evidence="1 2" key="1">
    <citation type="journal article" date="2019" name="Int. J. Syst. Evol. Microbiol.">
        <title>The Global Catalogue of Microorganisms (GCM) 10K type strain sequencing project: providing services to taxonomists for standard genome sequencing and annotation.</title>
        <authorList>
            <consortium name="The Broad Institute Genomics Platform"/>
            <consortium name="The Broad Institute Genome Sequencing Center for Infectious Disease"/>
            <person name="Wu L."/>
            <person name="Ma J."/>
        </authorList>
    </citation>
    <scope>NUCLEOTIDE SEQUENCE [LARGE SCALE GENOMIC DNA]</scope>
    <source>
        <strain evidence="1 2">CGMCC 1.10594</strain>
    </source>
</reference>